<feature type="domain" description="EamA" evidence="2">
    <location>
        <begin position="162"/>
        <end position="292"/>
    </location>
</feature>
<feature type="transmembrane region" description="Helical" evidence="1">
    <location>
        <begin position="276"/>
        <end position="292"/>
    </location>
</feature>
<proteinExistence type="predicted"/>
<feature type="transmembrane region" description="Helical" evidence="1">
    <location>
        <begin position="193"/>
        <end position="212"/>
    </location>
</feature>
<reference evidence="3 4" key="1">
    <citation type="submission" date="2016-01" db="EMBL/GenBank/DDBJ databases">
        <title>Complete genome and mega plasmid sequence of Sphingomonas panacis DCY99 elicits systemic resistance in rice to Xanthomonas oryzae.</title>
        <authorList>
            <person name="Kim Y.J."/>
            <person name="Yang D.C."/>
            <person name="Sing P."/>
        </authorList>
    </citation>
    <scope>NUCLEOTIDE SEQUENCE [LARGE SCALE GENOMIC DNA]</scope>
    <source>
        <strain evidence="3 4">DCY99</strain>
    </source>
</reference>
<feature type="transmembrane region" description="Helical" evidence="1">
    <location>
        <begin position="105"/>
        <end position="125"/>
    </location>
</feature>
<dbReference type="PANTHER" id="PTHR22911">
    <property type="entry name" value="ACYL-MALONYL CONDENSING ENZYME-RELATED"/>
    <property type="match status" value="1"/>
</dbReference>
<dbReference type="Proteomes" id="UP000094256">
    <property type="component" value="Chromosome"/>
</dbReference>
<feature type="transmembrane region" description="Helical" evidence="1">
    <location>
        <begin position="49"/>
        <end position="66"/>
    </location>
</feature>
<feature type="transmembrane region" description="Helical" evidence="1">
    <location>
        <begin position="224"/>
        <end position="243"/>
    </location>
</feature>
<dbReference type="STRING" id="1560345.AWL63_05610"/>
<name>A0A1B3Z7W4_9SPHN</name>
<dbReference type="Pfam" id="PF00892">
    <property type="entry name" value="EamA"/>
    <property type="match status" value="1"/>
</dbReference>
<dbReference type="KEGG" id="span:AWL63_05610"/>
<organism evidence="3 4">
    <name type="scientific">Sphingomonas panacis</name>
    <dbReference type="NCBI Taxonomy" id="1560345"/>
    <lineage>
        <taxon>Bacteria</taxon>
        <taxon>Pseudomonadati</taxon>
        <taxon>Pseudomonadota</taxon>
        <taxon>Alphaproteobacteria</taxon>
        <taxon>Sphingomonadales</taxon>
        <taxon>Sphingomonadaceae</taxon>
        <taxon>Sphingomonas</taxon>
    </lineage>
</organism>
<feature type="transmembrane region" description="Helical" evidence="1">
    <location>
        <begin position="250"/>
        <end position="270"/>
    </location>
</feature>
<feature type="transmembrane region" description="Helical" evidence="1">
    <location>
        <begin position="78"/>
        <end position="99"/>
    </location>
</feature>
<keyword evidence="1" id="KW-0812">Transmembrane</keyword>
<dbReference type="RefSeq" id="WP_069204096.1">
    <property type="nucleotide sequence ID" value="NZ_CP014168.1"/>
</dbReference>
<evidence type="ECO:0000313" key="4">
    <source>
        <dbReference type="Proteomes" id="UP000094256"/>
    </source>
</evidence>
<accession>A0A1B3Z7W4</accession>
<dbReference type="GO" id="GO:0016020">
    <property type="term" value="C:membrane"/>
    <property type="evidence" value="ECO:0007669"/>
    <property type="project" value="InterPro"/>
</dbReference>
<evidence type="ECO:0000313" key="3">
    <source>
        <dbReference type="EMBL" id="AOH83522.1"/>
    </source>
</evidence>
<keyword evidence="1" id="KW-0472">Membrane</keyword>
<evidence type="ECO:0000256" key="1">
    <source>
        <dbReference type="SAM" id="Phobius"/>
    </source>
</evidence>
<dbReference type="InterPro" id="IPR037185">
    <property type="entry name" value="EmrE-like"/>
</dbReference>
<dbReference type="AlphaFoldDB" id="A0A1B3Z7W4"/>
<feature type="transmembrane region" description="Helical" evidence="1">
    <location>
        <begin position="161"/>
        <end position="181"/>
    </location>
</feature>
<dbReference type="PANTHER" id="PTHR22911:SF76">
    <property type="entry name" value="EAMA DOMAIN-CONTAINING PROTEIN"/>
    <property type="match status" value="1"/>
</dbReference>
<feature type="transmembrane region" description="Helical" evidence="1">
    <location>
        <begin position="16"/>
        <end position="37"/>
    </location>
</feature>
<gene>
    <name evidence="3" type="ORF">AWL63_05610</name>
</gene>
<dbReference type="InterPro" id="IPR000620">
    <property type="entry name" value="EamA_dom"/>
</dbReference>
<keyword evidence="1" id="KW-1133">Transmembrane helix</keyword>
<sequence>MHRPASPRISAAPQTGGALAFAALIGGNVAIAFGPWFVRLADTGPVAAAFWRLALATPVLVALSLRSGWRPAAWSWRLWAMTGFGAICFAADLASWHLGILRTTLANASLFGNSTTILFPIYGFVAARMLPTRMQAGALLLAFVGALLLMGQSYRLDPRHLAGDLLCILAGLFYTVFLALMARVRETTPPMPALALSTVMSVLPTLLFALALGERVMPHHWGPLVGLAFASQILGQSLMMLSLGRFSPLVIGLALLVQPIVGATVGWLWYGEALGPADIIGALLVALALVMVRERGTPVATDNAKHQNTGGDL</sequence>
<feature type="transmembrane region" description="Helical" evidence="1">
    <location>
        <begin position="137"/>
        <end position="155"/>
    </location>
</feature>
<dbReference type="SUPFAM" id="SSF103481">
    <property type="entry name" value="Multidrug resistance efflux transporter EmrE"/>
    <property type="match status" value="2"/>
</dbReference>
<evidence type="ECO:0000259" key="2">
    <source>
        <dbReference type="Pfam" id="PF00892"/>
    </source>
</evidence>
<dbReference type="EMBL" id="CP014168">
    <property type="protein sequence ID" value="AOH83522.1"/>
    <property type="molecule type" value="Genomic_DNA"/>
</dbReference>
<keyword evidence="4" id="KW-1185">Reference proteome</keyword>
<protein>
    <submittedName>
        <fullName evidence="3">Permease</fullName>
    </submittedName>
</protein>
<dbReference type="OrthoDB" id="8770617at2"/>